<dbReference type="Proteomes" id="UP001420932">
    <property type="component" value="Unassembled WGS sequence"/>
</dbReference>
<sequence>MGSGVHVGLGRAGPNSRKIGAVTLCLSGTLSPQKSLSLDGRSLSLSLSHTALSPDSLSLRNPYLPKNPSLSTARSLSLSLSHRSLCHRSLSRAVHRSLSSQTLPPLEFRSVVEPIGRIQPSISTRSRVLLLFG</sequence>
<reference evidence="1 2" key="1">
    <citation type="submission" date="2024-01" db="EMBL/GenBank/DDBJ databases">
        <title>Genome assemblies of Stephania.</title>
        <authorList>
            <person name="Yang L."/>
        </authorList>
    </citation>
    <scope>NUCLEOTIDE SEQUENCE [LARGE SCALE GENOMIC DNA]</scope>
    <source>
        <strain evidence="1">YNDBR</strain>
        <tissue evidence="1">Leaf</tissue>
    </source>
</reference>
<accession>A0AAP0NQS9</accession>
<organism evidence="1 2">
    <name type="scientific">Stephania yunnanensis</name>
    <dbReference type="NCBI Taxonomy" id="152371"/>
    <lineage>
        <taxon>Eukaryota</taxon>
        <taxon>Viridiplantae</taxon>
        <taxon>Streptophyta</taxon>
        <taxon>Embryophyta</taxon>
        <taxon>Tracheophyta</taxon>
        <taxon>Spermatophyta</taxon>
        <taxon>Magnoliopsida</taxon>
        <taxon>Ranunculales</taxon>
        <taxon>Menispermaceae</taxon>
        <taxon>Menispermoideae</taxon>
        <taxon>Cissampelideae</taxon>
        <taxon>Stephania</taxon>
    </lineage>
</organism>
<proteinExistence type="predicted"/>
<comment type="caution">
    <text evidence="1">The sequence shown here is derived from an EMBL/GenBank/DDBJ whole genome shotgun (WGS) entry which is preliminary data.</text>
</comment>
<dbReference type="EMBL" id="JBBNAF010000009">
    <property type="protein sequence ID" value="KAK9114774.1"/>
    <property type="molecule type" value="Genomic_DNA"/>
</dbReference>
<evidence type="ECO:0000313" key="2">
    <source>
        <dbReference type="Proteomes" id="UP001420932"/>
    </source>
</evidence>
<keyword evidence="2" id="KW-1185">Reference proteome</keyword>
<protein>
    <submittedName>
        <fullName evidence="1">Uncharacterized protein</fullName>
    </submittedName>
</protein>
<dbReference type="AlphaFoldDB" id="A0AAP0NQS9"/>
<evidence type="ECO:0000313" key="1">
    <source>
        <dbReference type="EMBL" id="KAK9114774.1"/>
    </source>
</evidence>
<gene>
    <name evidence="1" type="ORF">Syun_021571</name>
</gene>
<name>A0AAP0NQS9_9MAGN</name>